<evidence type="ECO:0000313" key="9">
    <source>
        <dbReference type="Proteomes" id="UP000294963"/>
    </source>
</evidence>
<dbReference type="PRINTS" id="PR01021">
    <property type="entry name" value="OMPADOMAIN"/>
</dbReference>
<dbReference type="InterPro" id="IPR036737">
    <property type="entry name" value="OmpA-like_sf"/>
</dbReference>
<dbReference type="AlphaFoldDB" id="A0A4V2R091"/>
<dbReference type="InterPro" id="IPR050330">
    <property type="entry name" value="Bact_OuterMem_StrucFunc"/>
</dbReference>
<dbReference type="EMBL" id="SLVJ01000020">
    <property type="protein sequence ID" value="TCM63698.1"/>
    <property type="molecule type" value="Genomic_DNA"/>
</dbReference>
<keyword evidence="9" id="KW-1185">Reference proteome</keyword>
<comment type="caution">
    <text evidence="8">The sequence shown here is derived from an EMBL/GenBank/DDBJ whole genome shotgun (WGS) entry which is preliminary data.</text>
</comment>
<dbReference type="PANTHER" id="PTHR30329:SF21">
    <property type="entry name" value="LIPOPROTEIN YIAD-RELATED"/>
    <property type="match status" value="1"/>
</dbReference>
<comment type="subcellular location">
    <subcellularLocation>
        <location evidence="1">Cell outer membrane</location>
    </subcellularLocation>
</comment>
<protein>
    <submittedName>
        <fullName evidence="8">Beta-barrel assembly machine subunit BamE</fullName>
    </submittedName>
</protein>
<dbReference type="Gene3D" id="3.30.1450.10">
    <property type="match status" value="1"/>
</dbReference>
<accession>A0A4V2R091</accession>
<evidence type="ECO:0000256" key="5">
    <source>
        <dbReference type="PROSITE-ProRule" id="PRU00473"/>
    </source>
</evidence>
<feature type="chain" id="PRO_5020442340" evidence="6">
    <location>
        <begin position="23"/>
        <end position="273"/>
    </location>
</feature>
<evidence type="ECO:0000256" key="4">
    <source>
        <dbReference type="ARBA" id="ARBA00023237"/>
    </source>
</evidence>
<dbReference type="CDD" id="cd07185">
    <property type="entry name" value="OmpA_C-like"/>
    <property type="match status" value="1"/>
</dbReference>
<evidence type="ECO:0000256" key="3">
    <source>
        <dbReference type="ARBA" id="ARBA00023136"/>
    </source>
</evidence>
<sequence>MKNILKTLSISVILGLSAAASAETVDIAVAEDVVFPEISKSYLKQVHRYEYDDVARLAVGLTKDQLRHQLGNPQFSEGVFFVKTWNYVLDIRIPNTQDYKRCQLRVDFDKDTLSERLSWKGEDCQNFLYPETKLVAAVPAAPTEIFNLSADALFKFDGATYSDLLPQGKSELNTLVNAIGSGYANVSKIHLVGHTDRLGSDAYNNQLSLQRAETVRRYLTENGIPDQVISTAGAGKKQPVSAGCYDVKAGTAQKACLQSDRRVSVEITGLKKQ</sequence>
<evidence type="ECO:0000256" key="6">
    <source>
        <dbReference type="SAM" id="SignalP"/>
    </source>
</evidence>
<dbReference type="InterPro" id="IPR006665">
    <property type="entry name" value="OmpA-like"/>
</dbReference>
<dbReference type="SUPFAM" id="SSF103088">
    <property type="entry name" value="OmpA-like"/>
    <property type="match status" value="1"/>
</dbReference>
<dbReference type="InterPro" id="IPR037873">
    <property type="entry name" value="BamE-like"/>
</dbReference>
<dbReference type="Proteomes" id="UP000294963">
    <property type="component" value="Unassembled WGS sequence"/>
</dbReference>
<dbReference type="InterPro" id="IPR006664">
    <property type="entry name" value="OMP_bac"/>
</dbReference>
<feature type="signal peptide" evidence="6">
    <location>
        <begin position="1"/>
        <end position="22"/>
    </location>
</feature>
<dbReference type="Gene3D" id="3.30.1330.60">
    <property type="entry name" value="OmpA-like domain"/>
    <property type="match status" value="1"/>
</dbReference>
<dbReference type="OrthoDB" id="1149075at2"/>
<keyword evidence="2 6" id="KW-0732">Signal</keyword>
<keyword evidence="4" id="KW-0998">Cell outer membrane</keyword>
<organism evidence="8 9">
    <name type="scientific">Acinetobacter calcoaceticus</name>
    <dbReference type="NCBI Taxonomy" id="471"/>
    <lineage>
        <taxon>Bacteria</taxon>
        <taxon>Pseudomonadati</taxon>
        <taxon>Pseudomonadota</taxon>
        <taxon>Gammaproteobacteria</taxon>
        <taxon>Moraxellales</taxon>
        <taxon>Moraxellaceae</taxon>
        <taxon>Acinetobacter</taxon>
        <taxon>Acinetobacter calcoaceticus/baumannii complex</taxon>
    </lineage>
</organism>
<feature type="domain" description="OmpA-like" evidence="7">
    <location>
        <begin position="141"/>
        <end position="271"/>
    </location>
</feature>
<dbReference type="Pfam" id="PF00691">
    <property type="entry name" value="OmpA"/>
    <property type="match status" value="1"/>
</dbReference>
<proteinExistence type="predicted"/>
<evidence type="ECO:0000259" key="7">
    <source>
        <dbReference type="PROSITE" id="PS51123"/>
    </source>
</evidence>
<dbReference type="InterPro" id="IPR007450">
    <property type="entry name" value="BamE_dom"/>
</dbReference>
<keyword evidence="3 5" id="KW-0472">Membrane</keyword>
<evidence type="ECO:0000256" key="1">
    <source>
        <dbReference type="ARBA" id="ARBA00004442"/>
    </source>
</evidence>
<name>A0A4V2R091_ACICA</name>
<dbReference type="PROSITE" id="PS51123">
    <property type="entry name" value="OMPA_2"/>
    <property type="match status" value="1"/>
</dbReference>
<evidence type="ECO:0000256" key="2">
    <source>
        <dbReference type="ARBA" id="ARBA00022729"/>
    </source>
</evidence>
<gene>
    <name evidence="8" type="ORF">EC844_1202</name>
</gene>
<dbReference type="GO" id="GO:0009279">
    <property type="term" value="C:cell outer membrane"/>
    <property type="evidence" value="ECO:0007669"/>
    <property type="project" value="UniProtKB-SubCell"/>
</dbReference>
<reference evidence="8 9" key="1">
    <citation type="submission" date="2019-03" db="EMBL/GenBank/DDBJ databases">
        <title>Genomic analyses of the natural microbiome of Caenorhabditis elegans.</title>
        <authorList>
            <person name="Samuel B."/>
        </authorList>
    </citation>
    <scope>NUCLEOTIDE SEQUENCE [LARGE SCALE GENOMIC DNA]</scope>
    <source>
        <strain evidence="8 9">JUb89</strain>
    </source>
</reference>
<dbReference type="PANTHER" id="PTHR30329">
    <property type="entry name" value="STATOR ELEMENT OF FLAGELLAR MOTOR COMPLEX"/>
    <property type="match status" value="1"/>
</dbReference>
<evidence type="ECO:0000313" key="8">
    <source>
        <dbReference type="EMBL" id="TCM63698.1"/>
    </source>
</evidence>
<dbReference type="Pfam" id="PF04355">
    <property type="entry name" value="BamE"/>
    <property type="match status" value="1"/>
</dbReference>